<sequence length="192" mass="21869">MPTSRQSTTFDDEEYTTSRSSSPSSSSSSSFRSRRSCRKLPAGTFEAYDIDNSPPVSRISHSHSRPRKRKGRCKTEAERRATLENDPWSDATRLTSKSVFCMGCKKDIKLDKRNEYYPGLWLKHRKLCPGIRSAKAIPIDQKPNVPSIPQINDVQAAWILESMSIKNSRSFERQEDSEMVDVAVDLLWTFCA</sequence>
<feature type="compositionally biased region" description="Low complexity" evidence="1">
    <location>
        <begin position="18"/>
        <end position="31"/>
    </location>
</feature>
<dbReference type="EMBL" id="JBANRG010000021">
    <property type="protein sequence ID" value="KAK7456376.1"/>
    <property type="molecule type" value="Genomic_DNA"/>
</dbReference>
<evidence type="ECO:0000313" key="3">
    <source>
        <dbReference type="Proteomes" id="UP001498398"/>
    </source>
</evidence>
<feature type="compositionally biased region" description="Basic residues" evidence="1">
    <location>
        <begin position="60"/>
        <end position="72"/>
    </location>
</feature>
<accession>A0ABR1JBQ3</accession>
<name>A0ABR1JBQ3_9AGAR</name>
<dbReference type="Proteomes" id="UP001498398">
    <property type="component" value="Unassembled WGS sequence"/>
</dbReference>
<keyword evidence="3" id="KW-1185">Reference proteome</keyword>
<organism evidence="2 3">
    <name type="scientific">Marasmiellus scandens</name>
    <dbReference type="NCBI Taxonomy" id="2682957"/>
    <lineage>
        <taxon>Eukaryota</taxon>
        <taxon>Fungi</taxon>
        <taxon>Dikarya</taxon>
        <taxon>Basidiomycota</taxon>
        <taxon>Agaricomycotina</taxon>
        <taxon>Agaricomycetes</taxon>
        <taxon>Agaricomycetidae</taxon>
        <taxon>Agaricales</taxon>
        <taxon>Marasmiineae</taxon>
        <taxon>Omphalotaceae</taxon>
        <taxon>Marasmiellus</taxon>
    </lineage>
</organism>
<comment type="caution">
    <text evidence="2">The sequence shown here is derived from an EMBL/GenBank/DDBJ whole genome shotgun (WGS) entry which is preliminary data.</text>
</comment>
<evidence type="ECO:0000313" key="2">
    <source>
        <dbReference type="EMBL" id="KAK7456376.1"/>
    </source>
</evidence>
<reference evidence="2 3" key="1">
    <citation type="submission" date="2024-01" db="EMBL/GenBank/DDBJ databases">
        <title>A draft genome for the cacao thread blight pathogen Marasmiellus scandens.</title>
        <authorList>
            <person name="Baruah I.K."/>
            <person name="Leung J."/>
            <person name="Bukari Y."/>
            <person name="Amoako-Attah I."/>
            <person name="Meinhardt L.W."/>
            <person name="Bailey B.A."/>
            <person name="Cohen S.P."/>
        </authorList>
    </citation>
    <scope>NUCLEOTIDE SEQUENCE [LARGE SCALE GENOMIC DNA]</scope>
    <source>
        <strain evidence="2 3">GH-19</strain>
    </source>
</reference>
<feature type="region of interest" description="Disordered" evidence="1">
    <location>
        <begin position="1"/>
        <end position="79"/>
    </location>
</feature>
<protein>
    <submittedName>
        <fullName evidence="2">Uncharacterized protein</fullName>
    </submittedName>
</protein>
<gene>
    <name evidence="2" type="ORF">VKT23_010624</name>
</gene>
<evidence type="ECO:0000256" key="1">
    <source>
        <dbReference type="SAM" id="MobiDB-lite"/>
    </source>
</evidence>
<proteinExistence type="predicted"/>